<name>A0ACC8EPD3_9PEZI</name>
<evidence type="ECO:0000313" key="1">
    <source>
        <dbReference type="EMBL" id="OCK88269.1"/>
    </source>
</evidence>
<reference evidence="1 2" key="1">
    <citation type="journal article" date="2016" name="Nat. Commun.">
        <title>Ectomycorrhizal ecology is imprinted in the genome of the dominant symbiotic fungus Cenococcum geophilum.</title>
        <authorList>
            <consortium name="DOE Joint Genome Institute"/>
            <person name="Peter M."/>
            <person name="Kohler A."/>
            <person name="Ohm R.A."/>
            <person name="Kuo A."/>
            <person name="Krutzmann J."/>
            <person name="Morin E."/>
            <person name="Arend M."/>
            <person name="Barry K.W."/>
            <person name="Binder M."/>
            <person name="Choi C."/>
            <person name="Clum A."/>
            <person name="Copeland A."/>
            <person name="Grisel N."/>
            <person name="Haridas S."/>
            <person name="Kipfer T."/>
            <person name="LaButti K."/>
            <person name="Lindquist E."/>
            <person name="Lipzen A."/>
            <person name="Maire R."/>
            <person name="Meier B."/>
            <person name="Mihaltcheva S."/>
            <person name="Molinier V."/>
            <person name="Murat C."/>
            <person name="Poggeler S."/>
            <person name="Quandt C.A."/>
            <person name="Sperisen C."/>
            <person name="Tritt A."/>
            <person name="Tisserant E."/>
            <person name="Crous P.W."/>
            <person name="Henrissat B."/>
            <person name="Nehls U."/>
            <person name="Egli S."/>
            <person name="Spatafora J.W."/>
            <person name="Grigoriev I.V."/>
            <person name="Martin F.M."/>
        </authorList>
    </citation>
    <scope>NUCLEOTIDE SEQUENCE [LARGE SCALE GENOMIC DNA]</scope>
    <source>
        <strain evidence="1 2">1.58</strain>
    </source>
</reference>
<protein>
    <submittedName>
        <fullName evidence="1">Uncharacterized protein</fullName>
    </submittedName>
</protein>
<dbReference type="EMBL" id="KV748245">
    <property type="protein sequence ID" value="OCK88269.1"/>
    <property type="molecule type" value="Genomic_DNA"/>
</dbReference>
<sequence length="97" mass="11199">SKSYSVTNTAIKTVTFQPVEWTTVEAITDLIVKNRRDKYKFTEHEEGCRYWIYTFIIDLENEGIAPGSATTVWASVSCYRRYPSGYEERAVEPGTFQ</sequence>
<accession>A0ACC8EPD3</accession>
<organism evidence="1 2">
    <name type="scientific">Cenococcum geophilum 1.58</name>
    <dbReference type="NCBI Taxonomy" id="794803"/>
    <lineage>
        <taxon>Eukaryota</taxon>
        <taxon>Fungi</taxon>
        <taxon>Dikarya</taxon>
        <taxon>Ascomycota</taxon>
        <taxon>Pezizomycotina</taxon>
        <taxon>Dothideomycetes</taxon>
        <taxon>Pleosporomycetidae</taxon>
        <taxon>Gloniales</taxon>
        <taxon>Gloniaceae</taxon>
        <taxon>Cenococcum</taxon>
    </lineage>
</organism>
<proteinExistence type="predicted"/>
<gene>
    <name evidence="1" type="ORF">K441DRAFT_589545</name>
</gene>
<dbReference type="Proteomes" id="UP000250078">
    <property type="component" value="Unassembled WGS sequence"/>
</dbReference>
<feature type="non-terminal residue" evidence="1">
    <location>
        <position position="1"/>
    </location>
</feature>
<evidence type="ECO:0000313" key="2">
    <source>
        <dbReference type="Proteomes" id="UP000250078"/>
    </source>
</evidence>
<keyword evidence="2" id="KW-1185">Reference proteome</keyword>